<gene>
    <name evidence="2" type="ORF">ACFOUW_11630</name>
</gene>
<reference evidence="3" key="1">
    <citation type="journal article" date="2019" name="Int. J. Syst. Evol. Microbiol.">
        <title>The Global Catalogue of Microorganisms (GCM) 10K type strain sequencing project: providing services to taxonomists for standard genome sequencing and annotation.</title>
        <authorList>
            <consortium name="The Broad Institute Genomics Platform"/>
            <consortium name="The Broad Institute Genome Sequencing Center for Infectious Disease"/>
            <person name="Wu L."/>
            <person name="Ma J."/>
        </authorList>
    </citation>
    <scope>NUCLEOTIDE SEQUENCE [LARGE SCALE GENOMIC DNA]</scope>
    <source>
        <strain evidence="3">CGMCC 4.7241</strain>
    </source>
</reference>
<sequence>MEITTGLDETIDAMRDATRAFVNGDTTKWLALCSREADATLFGGWGGHERGWAELEPRYEWASSRFGGGDVTFEELGRYGSGELACTVQLEHYSTYVPEQDGPSTMTLRVTHVYRLEDGHWRLLHRHGDHAADVWV</sequence>
<dbReference type="EMBL" id="JBHRZH010000009">
    <property type="protein sequence ID" value="MFC3761491.1"/>
    <property type="molecule type" value="Genomic_DNA"/>
</dbReference>
<comment type="caution">
    <text evidence="2">The sequence shown here is derived from an EMBL/GenBank/DDBJ whole genome shotgun (WGS) entry which is preliminary data.</text>
</comment>
<feature type="domain" description="SnoaL-like" evidence="1">
    <location>
        <begin position="13"/>
        <end position="128"/>
    </location>
</feature>
<protein>
    <submittedName>
        <fullName evidence="2">YybH family protein</fullName>
    </submittedName>
</protein>
<dbReference type="RefSeq" id="WP_205113927.1">
    <property type="nucleotide sequence ID" value="NZ_JAFBCM010000001.1"/>
</dbReference>
<dbReference type="InterPro" id="IPR037401">
    <property type="entry name" value="SnoaL-like"/>
</dbReference>
<name>A0ABV7Y855_9ACTN</name>
<dbReference type="SUPFAM" id="SSF54427">
    <property type="entry name" value="NTF2-like"/>
    <property type="match status" value="1"/>
</dbReference>
<evidence type="ECO:0000313" key="3">
    <source>
        <dbReference type="Proteomes" id="UP001595699"/>
    </source>
</evidence>
<dbReference type="Pfam" id="PF13474">
    <property type="entry name" value="SnoaL_3"/>
    <property type="match status" value="1"/>
</dbReference>
<keyword evidence="3" id="KW-1185">Reference proteome</keyword>
<proteinExistence type="predicted"/>
<dbReference type="Proteomes" id="UP001595699">
    <property type="component" value="Unassembled WGS sequence"/>
</dbReference>
<dbReference type="InterPro" id="IPR032710">
    <property type="entry name" value="NTF2-like_dom_sf"/>
</dbReference>
<evidence type="ECO:0000313" key="2">
    <source>
        <dbReference type="EMBL" id="MFC3761491.1"/>
    </source>
</evidence>
<dbReference type="Gene3D" id="3.10.450.50">
    <property type="match status" value="1"/>
</dbReference>
<accession>A0ABV7Y855</accession>
<organism evidence="2 3">
    <name type="scientific">Tenggerimyces flavus</name>
    <dbReference type="NCBI Taxonomy" id="1708749"/>
    <lineage>
        <taxon>Bacteria</taxon>
        <taxon>Bacillati</taxon>
        <taxon>Actinomycetota</taxon>
        <taxon>Actinomycetes</taxon>
        <taxon>Propionibacteriales</taxon>
        <taxon>Nocardioidaceae</taxon>
        <taxon>Tenggerimyces</taxon>
    </lineage>
</organism>
<evidence type="ECO:0000259" key="1">
    <source>
        <dbReference type="Pfam" id="PF13474"/>
    </source>
</evidence>